<feature type="transmembrane region" description="Helical" evidence="1">
    <location>
        <begin position="114"/>
        <end position="138"/>
    </location>
</feature>
<protein>
    <submittedName>
        <fullName evidence="2">Uncharacterized protein</fullName>
    </submittedName>
</protein>
<evidence type="ECO:0000313" key="2">
    <source>
        <dbReference type="EMBL" id="GFN76288.1"/>
    </source>
</evidence>
<evidence type="ECO:0000313" key="3">
    <source>
        <dbReference type="Proteomes" id="UP000735302"/>
    </source>
</evidence>
<keyword evidence="1" id="KW-0472">Membrane</keyword>
<evidence type="ECO:0000256" key="1">
    <source>
        <dbReference type="SAM" id="Phobius"/>
    </source>
</evidence>
<dbReference type="AlphaFoldDB" id="A0AAV3Y013"/>
<gene>
    <name evidence="2" type="ORF">PoB_000279400</name>
</gene>
<proteinExistence type="predicted"/>
<organism evidence="2 3">
    <name type="scientific">Plakobranchus ocellatus</name>
    <dbReference type="NCBI Taxonomy" id="259542"/>
    <lineage>
        <taxon>Eukaryota</taxon>
        <taxon>Metazoa</taxon>
        <taxon>Spiralia</taxon>
        <taxon>Lophotrochozoa</taxon>
        <taxon>Mollusca</taxon>
        <taxon>Gastropoda</taxon>
        <taxon>Heterobranchia</taxon>
        <taxon>Euthyneura</taxon>
        <taxon>Panpulmonata</taxon>
        <taxon>Sacoglossa</taxon>
        <taxon>Placobranchoidea</taxon>
        <taxon>Plakobranchidae</taxon>
        <taxon>Plakobranchus</taxon>
    </lineage>
</organism>
<accession>A0AAV3Y013</accession>
<name>A0AAV3Y013_9GAST</name>
<dbReference type="Proteomes" id="UP000735302">
    <property type="component" value="Unassembled WGS sequence"/>
</dbReference>
<keyword evidence="1" id="KW-0812">Transmembrane</keyword>
<keyword evidence="3" id="KW-1185">Reference proteome</keyword>
<keyword evidence="1" id="KW-1133">Transmembrane helix</keyword>
<feature type="transmembrane region" description="Helical" evidence="1">
    <location>
        <begin position="150"/>
        <end position="176"/>
    </location>
</feature>
<comment type="caution">
    <text evidence="2">The sequence shown here is derived from an EMBL/GenBank/DDBJ whole genome shotgun (WGS) entry which is preliminary data.</text>
</comment>
<reference evidence="2 3" key="1">
    <citation type="journal article" date="2021" name="Elife">
        <title>Chloroplast acquisition without the gene transfer in kleptoplastic sea slugs, Plakobranchus ocellatus.</title>
        <authorList>
            <person name="Maeda T."/>
            <person name="Takahashi S."/>
            <person name="Yoshida T."/>
            <person name="Shimamura S."/>
            <person name="Takaki Y."/>
            <person name="Nagai Y."/>
            <person name="Toyoda A."/>
            <person name="Suzuki Y."/>
            <person name="Arimoto A."/>
            <person name="Ishii H."/>
            <person name="Satoh N."/>
            <person name="Nishiyama T."/>
            <person name="Hasebe M."/>
            <person name="Maruyama T."/>
            <person name="Minagawa J."/>
            <person name="Obokata J."/>
            <person name="Shigenobu S."/>
        </authorList>
    </citation>
    <scope>NUCLEOTIDE SEQUENCE [LARGE SCALE GENOMIC DNA]</scope>
</reference>
<sequence length="184" mass="19751">MSVFVLFSRINMSLHVSLEGCLGPFVTPSTWDQQVLRCAILTQPVSFALTPCEGGTSVENSTRVRHRPPYRGDQGLFCAVTSGFPEHPVTFSPVIDRRSSTDRKNKQEMADARLAQGLLVSALRLVALLLVLLTSWLPEQCLATGVDVNAVVAVAAAVAFDAAAAFGTAGAAAAVVMRHQDYEY</sequence>
<dbReference type="EMBL" id="BLXT01000370">
    <property type="protein sequence ID" value="GFN76288.1"/>
    <property type="molecule type" value="Genomic_DNA"/>
</dbReference>